<feature type="transmembrane region" description="Helical" evidence="1">
    <location>
        <begin position="218"/>
        <end position="236"/>
    </location>
</feature>
<reference evidence="2" key="2">
    <citation type="submission" date="2016-08" db="EMBL/GenBank/DDBJ databases">
        <authorList>
            <person name="Seilhamer J.J."/>
        </authorList>
    </citation>
    <scope>NUCLEOTIDE SEQUENCE [LARGE SCALE GENOMIC DNA]</scope>
    <source>
        <strain evidence="2">SA1</strain>
        <plasmid evidence="2">pSA3</plasmid>
    </source>
</reference>
<dbReference type="OrthoDB" id="2234586at2"/>
<feature type="transmembrane region" description="Helical" evidence="1">
    <location>
        <begin position="186"/>
        <end position="206"/>
    </location>
</feature>
<geneLocation type="plasmid" evidence="2 5">
    <name>pSA3</name>
</geneLocation>
<dbReference type="RefSeq" id="WP_004206961.1">
    <property type="nucleotide sequence ID" value="NZ_CP017078.1"/>
</dbReference>
<reference evidence="5" key="3">
    <citation type="journal article" date="2017" name="J. Biotechnol.">
        <title>Complete genome sequence of Novosphingobium resinovorum SA1, a versatile xenobiotic-degrading bacterium capable of utilizing sulfanilic acid.</title>
        <authorList>
            <person name="Hegedus B."/>
            <person name="Kos P.B."/>
            <person name="Balint B."/>
            <person name="Maroti G."/>
            <person name="Gan H.M."/>
            <person name="Perei K."/>
            <person name="Rakhely G."/>
        </authorList>
    </citation>
    <scope>NUCLEOTIDE SEQUENCE [LARGE SCALE GENOMIC DNA]</scope>
    <source>
        <strain evidence="5">SA1</strain>
    </source>
</reference>
<keyword evidence="1" id="KW-0472">Membrane</keyword>
<dbReference type="Proteomes" id="UP000024329">
    <property type="component" value="Unassembled WGS sequence"/>
</dbReference>
<evidence type="ECO:0000313" key="2">
    <source>
        <dbReference type="EMBL" id="AOR81293.1"/>
    </source>
</evidence>
<sequence length="250" mass="26901">MTDIQRLPLLRLCGIAGVIGAILWTLGDALIIGARASPDDYPLILKTYADRIQFDGVALMLPSSEARLAAGALVADAGIVFYLAGCWHLLEGLRPAMGWWRWLTFVLLVAGNAWSPLGHAGFYYVGMAYKTILETPAAAHGALLDLGQHFYHVLLIAWLMPIVTLGLALLLLGIVIALGRTAWPRWFAALANPVSLVAIGMLIARILPEPAHTWLDGAAFNLGWLVVYAVSTALLWNGGRSPVASRDEAA</sequence>
<feature type="transmembrane region" description="Helical" evidence="1">
    <location>
        <begin position="102"/>
        <end position="125"/>
    </location>
</feature>
<keyword evidence="1" id="KW-1133">Transmembrane helix</keyword>
<proteinExistence type="predicted"/>
<dbReference type="eggNOG" id="ENOG502ZBWC">
    <property type="taxonomic scope" value="Bacteria"/>
</dbReference>
<dbReference type="InterPro" id="IPR046475">
    <property type="entry name" value="DUF6796"/>
</dbReference>
<dbReference type="AlphaFoldDB" id="A0A031JW60"/>
<name>A0A031JW60_9SPHN</name>
<feature type="transmembrane region" description="Helical" evidence="1">
    <location>
        <begin position="68"/>
        <end position="90"/>
    </location>
</feature>
<dbReference type="Proteomes" id="UP000094626">
    <property type="component" value="Plasmid pSA3"/>
</dbReference>
<gene>
    <name evidence="2" type="ORF">BES08_31105</name>
    <name evidence="3" type="ORF">BV97_03092</name>
</gene>
<evidence type="ECO:0008006" key="6">
    <source>
        <dbReference type="Google" id="ProtNLM"/>
    </source>
</evidence>
<keyword evidence="2" id="KW-0614">Plasmid</keyword>
<keyword evidence="1" id="KW-0812">Transmembrane</keyword>
<feature type="transmembrane region" description="Helical" evidence="1">
    <location>
        <begin position="150"/>
        <end position="179"/>
    </location>
</feature>
<dbReference type="KEGG" id="nre:BES08_31105"/>
<feature type="transmembrane region" description="Helical" evidence="1">
    <location>
        <begin position="12"/>
        <end position="34"/>
    </location>
</feature>
<reference evidence="3 4" key="1">
    <citation type="submission" date="2014-03" db="EMBL/GenBank/DDBJ databases">
        <title>Whole genome sequence of Novosphingobium resinovorum KF1.</title>
        <authorList>
            <person name="Gan H.M."/>
            <person name="Gan H.Y."/>
            <person name="Chew T.H."/>
            <person name="Savka M.A."/>
        </authorList>
    </citation>
    <scope>NUCLEOTIDE SEQUENCE [LARGE SCALE GENOMIC DNA]</scope>
    <source>
        <strain evidence="3 4">KF1</strain>
    </source>
</reference>
<evidence type="ECO:0000313" key="4">
    <source>
        <dbReference type="Proteomes" id="UP000024329"/>
    </source>
</evidence>
<evidence type="ECO:0000256" key="1">
    <source>
        <dbReference type="SAM" id="Phobius"/>
    </source>
</evidence>
<keyword evidence="5" id="KW-1185">Reference proteome</keyword>
<evidence type="ECO:0000313" key="3">
    <source>
        <dbReference type="EMBL" id="EZP81038.1"/>
    </source>
</evidence>
<dbReference type="EMBL" id="JFYZ01000014">
    <property type="protein sequence ID" value="EZP81038.1"/>
    <property type="molecule type" value="Genomic_DNA"/>
</dbReference>
<dbReference type="Pfam" id="PF20599">
    <property type="entry name" value="DUF6796"/>
    <property type="match status" value="1"/>
</dbReference>
<dbReference type="PATRIC" id="fig|158500.4.peg.3160"/>
<accession>A0A031JW60</accession>
<evidence type="ECO:0000313" key="5">
    <source>
        <dbReference type="Proteomes" id="UP000094626"/>
    </source>
</evidence>
<dbReference type="EMBL" id="CP017078">
    <property type="protein sequence ID" value="AOR81293.1"/>
    <property type="molecule type" value="Genomic_DNA"/>
</dbReference>
<protein>
    <recommendedName>
        <fullName evidence="6">DUF4386 domain-containing protein</fullName>
    </recommendedName>
</protein>
<organism evidence="3 4">
    <name type="scientific">Novosphingobium resinovorum</name>
    <dbReference type="NCBI Taxonomy" id="158500"/>
    <lineage>
        <taxon>Bacteria</taxon>
        <taxon>Pseudomonadati</taxon>
        <taxon>Pseudomonadota</taxon>
        <taxon>Alphaproteobacteria</taxon>
        <taxon>Sphingomonadales</taxon>
        <taxon>Sphingomonadaceae</taxon>
        <taxon>Novosphingobium</taxon>
    </lineage>
</organism>